<proteinExistence type="predicted"/>
<organism evidence="2 3">
    <name type="scientific">Gigaspora rosea</name>
    <dbReference type="NCBI Taxonomy" id="44941"/>
    <lineage>
        <taxon>Eukaryota</taxon>
        <taxon>Fungi</taxon>
        <taxon>Fungi incertae sedis</taxon>
        <taxon>Mucoromycota</taxon>
        <taxon>Glomeromycotina</taxon>
        <taxon>Glomeromycetes</taxon>
        <taxon>Diversisporales</taxon>
        <taxon>Gigasporaceae</taxon>
        <taxon>Gigaspora</taxon>
    </lineage>
</organism>
<keyword evidence="1" id="KW-1133">Transmembrane helix</keyword>
<keyword evidence="1" id="KW-0812">Transmembrane</keyword>
<name>A0A397UW06_9GLOM</name>
<dbReference type="Proteomes" id="UP000266673">
    <property type="component" value="Unassembled WGS sequence"/>
</dbReference>
<keyword evidence="1" id="KW-0472">Membrane</keyword>
<keyword evidence="3" id="KW-1185">Reference proteome</keyword>
<accession>A0A397UW06</accession>
<evidence type="ECO:0000256" key="1">
    <source>
        <dbReference type="SAM" id="Phobius"/>
    </source>
</evidence>
<gene>
    <name evidence="2" type="ORF">C2G38_111351</name>
</gene>
<sequence length="168" mass="20220">MFFFFSLSEFTSYPFFTGMRQSFSFKRSRLSIIRWSFFFNVDAIFKARFKGFIHMIHLGGFFNDSEIFIILLVDFVLVFIHFNFVCLCFILFNFNSIFIARYNRIHFVGTSYFSNSYSIIMDQGCIFHRQFRSLLLWSILVRDRYMRQLIFGGVRGQLFLLQNQAQYA</sequence>
<comment type="caution">
    <text evidence="2">The sequence shown here is derived from an EMBL/GenBank/DDBJ whole genome shotgun (WGS) entry which is preliminary data.</text>
</comment>
<evidence type="ECO:0000313" key="3">
    <source>
        <dbReference type="Proteomes" id="UP000266673"/>
    </source>
</evidence>
<feature type="transmembrane region" description="Helical" evidence="1">
    <location>
        <begin position="67"/>
        <end position="94"/>
    </location>
</feature>
<protein>
    <submittedName>
        <fullName evidence="2">Uncharacterized protein</fullName>
    </submittedName>
</protein>
<reference evidence="2 3" key="1">
    <citation type="submission" date="2018-06" db="EMBL/GenBank/DDBJ databases">
        <title>Comparative genomics reveals the genomic features of Rhizophagus irregularis, R. cerebriforme, R. diaphanum and Gigaspora rosea, and their symbiotic lifestyle signature.</title>
        <authorList>
            <person name="Morin E."/>
            <person name="San Clemente H."/>
            <person name="Chen E.C.H."/>
            <person name="De La Providencia I."/>
            <person name="Hainaut M."/>
            <person name="Kuo A."/>
            <person name="Kohler A."/>
            <person name="Murat C."/>
            <person name="Tang N."/>
            <person name="Roy S."/>
            <person name="Loubradou J."/>
            <person name="Henrissat B."/>
            <person name="Grigoriev I.V."/>
            <person name="Corradi N."/>
            <person name="Roux C."/>
            <person name="Martin F.M."/>
        </authorList>
    </citation>
    <scope>NUCLEOTIDE SEQUENCE [LARGE SCALE GENOMIC DNA]</scope>
    <source>
        <strain evidence="2 3">DAOM 194757</strain>
    </source>
</reference>
<dbReference type="AlphaFoldDB" id="A0A397UW06"/>
<evidence type="ECO:0000313" key="2">
    <source>
        <dbReference type="EMBL" id="RIB11396.1"/>
    </source>
</evidence>
<dbReference type="EMBL" id="QKWP01001138">
    <property type="protein sequence ID" value="RIB11396.1"/>
    <property type="molecule type" value="Genomic_DNA"/>
</dbReference>